<dbReference type="PANTHER" id="PTHR42760:SF83">
    <property type="entry name" value="(3R)-3-HYDROXYACYL-COA DEHYDROGENASE"/>
    <property type="match status" value="1"/>
</dbReference>
<feature type="chain" id="PRO_5046220497" evidence="5">
    <location>
        <begin position="20"/>
        <end position="252"/>
    </location>
</feature>
<organism evidence="7 8">
    <name type="scientific">Apteryx mantelli</name>
    <name type="common">North Island brown kiwi</name>
    <dbReference type="NCBI Taxonomy" id="2696672"/>
    <lineage>
        <taxon>Eukaryota</taxon>
        <taxon>Metazoa</taxon>
        <taxon>Chordata</taxon>
        <taxon>Craniata</taxon>
        <taxon>Vertebrata</taxon>
        <taxon>Euteleostomi</taxon>
        <taxon>Archelosauria</taxon>
        <taxon>Archosauria</taxon>
        <taxon>Dinosauria</taxon>
        <taxon>Saurischia</taxon>
        <taxon>Theropoda</taxon>
        <taxon>Coelurosauria</taxon>
        <taxon>Aves</taxon>
        <taxon>Palaeognathae</taxon>
        <taxon>Apterygiformes</taxon>
        <taxon>Apterygidae</taxon>
        <taxon>Apteryx</taxon>
    </lineage>
</organism>
<comment type="similarity">
    <text evidence="2">Belongs to the short-chain dehydrogenases/reductases (SDR) family.</text>
</comment>
<keyword evidence="4" id="KW-0443">Lipid metabolism</keyword>
<keyword evidence="7" id="KW-1185">Reference proteome</keyword>
<evidence type="ECO:0000256" key="4">
    <source>
        <dbReference type="ARBA" id="ARBA00023160"/>
    </source>
</evidence>
<dbReference type="InterPro" id="IPR057326">
    <property type="entry name" value="KR_dom"/>
</dbReference>
<comment type="pathway">
    <text evidence="1">Lipid metabolism; fatty acid biosynthesis.</text>
</comment>
<name>A0ABM4FYB5_9AVES</name>
<keyword evidence="4" id="KW-0444">Lipid biosynthesis</keyword>
<dbReference type="SMART" id="SM00822">
    <property type="entry name" value="PKS_KR"/>
    <property type="match status" value="1"/>
</dbReference>
<reference evidence="8" key="1">
    <citation type="submission" date="2025-08" db="UniProtKB">
        <authorList>
            <consortium name="RefSeq"/>
        </authorList>
    </citation>
    <scope>IDENTIFICATION</scope>
    <source>
        <tissue evidence="8">Blood</tissue>
    </source>
</reference>
<evidence type="ECO:0000259" key="6">
    <source>
        <dbReference type="SMART" id="SM00822"/>
    </source>
</evidence>
<dbReference type="PRINTS" id="PR00080">
    <property type="entry name" value="SDRFAMILY"/>
</dbReference>
<keyword evidence="4" id="KW-0276">Fatty acid metabolism</keyword>
<evidence type="ECO:0000256" key="5">
    <source>
        <dbReference type="SAM" id="SignalP"/>
    </source>
</evidence>
<dbReference type="Proteomes" id="UP001652627">
    <property type="component" value="Chromosome 32"/>
</dbReference>
<keyword evidence="4" id="KW-0275">Fatty acid biosynthesis</keyword>
<evidence type="ECO:0000256" key="1">
    <source>
        <dbReference type="ARBA" id="ARBA00005194"/>
    </source>
</evidence>
<evidence type="ECO:0000256" key="2">
    <source>
        <dbReference type="ARBA" id="ARBA00006484"/>
    </source>
</evidence>
<accession>A0ABM4FYB5</accession>
<dbReference type="RefSeq" id="XP_067169944.1">
    <property type="nucleotide sequence ID" value="XM_067313843.1"/>
</dbReference>
<sequence length="252" mass="24908">MGSAGRLSAVLALVTGGGGGIGGAVCARLAREGARVAVADGDAAAAAAVASRLARAGEHAAFGADVASAPAVAHLVADVQAHFGAPPAVCVACAGVTRDAFLLRLSEGDFDEVLRVNLKGTFLVTQAVARALVEAGAPGGSVVTVGSVVGKVGNLGQANYAAAKAGVEGLTRTCAKELARFGIRCNAVLPGFVATPMTAKVPPKVLQKFADQVPLGRLGEPQDVADVCAFLASPESSYITGASVEVTGGLFM</sequence>
<dbReference type="InterPro" id="IPR002347">
    <property type="entry name" value="SDR_fam"/>
</dbReference>
<feature type="signal peptide" evidence="5">
    <location>
        <begin position="1"/>
        <end position="19"/>
    </location>
</feature>
<dbReference type="PANTHER" id="PTHR42760">
    <property type="entry name" value="SHORT-CHAIN DEHYDROGENASES/REDUCTASES FAMILY MEMBER"/>
    <property type="match status" value="1"/>
</dbReference>
<evidence type="ECO:0000313" key="7">
    <source>
        <dbReference type="Proteomes" id="UP001652627"/>
    </source>
</evidence>
<dbReference type="Gene3D" id="3.40.50.720">
    <property type="entry name" value="NAD(P)-binding Rossmann-like Domain"/>
    <property type="match status" value="1"/>
</dbReference>
<dbReference type="Pfam" id="PF13561">
    <property type="entry name" value="adh_short_C2"/>
    <property type="match status" value="1"/>
</dbReference>
<dbReference type="GeneID" id="136994735"/>
<evidence type="ECO:0000313" key="8">
    <source>
        <dbReference type="RefSeq" id="XP_067169944.1"/>
    </source>
</evidence>
<protein>
    <submittedName>
        <fullName evidence="8">(3R)-3-hydroxyacyl-CoA dehydrogenase</fullName>
    </submittedName>
</protein>
<dbReference type="InterPro" id="IPR036291">
    <property type="entry name" value="NAD(P)-bd_dom_sf"/>
</dbReference>
<dbReference type="PRINTS" id="PR00081">
    <property type="entry name" value="GDHRDH"/>
</dbReference>
<dbReference type="SUPFAM" id="SSF51735">
    <property type="entry name" value="NAD(P)-binding Rossmann-fold domains"/>
    <property type="match status" value="1"/>
</dbReference>
<gene>
    <name evidence="8" type="primary">HSD17B8</name>
</gene>
<keyword evidence="3" id="KW-0560">Oxidoreductase</keyword>
<proteinExistence type="inferred from homology"/>
<feature type="domain" description="Ketoreductase" evidence="6">
    <location>
        <begin position="10"/>
        <end position="193"/>
    </location>
</feature>
<keyword evidence="5" id="KW-0732">Signal</keyword>
<evidence type="ECO:0000256" key="3">
    <source>
        <dbReference type="ARBA" id="ARBA00023002"/>
    </source>
</evidence>